<evidence type="ECO:0000256" key="5">
    <source>
        <dbReference type="ARBA" id="ARBA00023136"/>
    </source>
</evidence>
<evidence type="ECO:0000256" key="2">
    <source>
        <dbReference type="ARBA" id="ARBA00022475"/>
    </source>
</evidence>
<evidence type="ECO:0000256" key="4">
    <source>
        <dbReference type="ARBA" id="ARBA00022989"/>
    </source>
</evidence>
<sequence length="375" mass="41244">MKTLRRLIYRDTVSAIGFVALAFLALFFFFDLLDEMGDVGRTVGDTTYTVWHALLAVSLGIPNHLYELLPIAVLIGSIFVMARFAQSSEFTIMRTSGLGPWLALRTMLLLGACFVVLTVAVGDYIAPAAERMALVAKAKYLGKTSTTGSTGAWLKEKNNGNTLAVNVRSVRADGALQGIRVFQFDGQGRMVLQIHADSGQVQSTATGWDLTNARIARFRYTPDAQGAETAQVTREQAPSLEWPTSITSEMLVAAVHKPDRMPTLELFQFIQHLKANDQSAQKYEIEFWRKVFYPLSCLVMVVLALPFAYLHFRSGGIAGYVFAGVMAGISFFLLNNVFGYAGNLQNWSPMLTAAAPGLIYSILSLGAFAWLVIRR</sequence>
<dbReference type="RefSeq" id="WP_279860173.1">
    <property type="nucleotide sequence ID" value="NZ_JAODZU010000011.1"/>
</dbReference>
<dbReference type="AlphaFoldDB" id="A0AA42HS42"/>
<evidence type="ECO:0000313" key="8">
    <source>
        <dbReference type="Proteomes" id="UP001158297"/>
    </source>
</evidence>
<protein>
    <submittedName>
        <fullName evidence="7">LPS export ABC transporter permease LptG</fullName>
    </submittedName>
</protein>
<name>A0AA42HS42_9BURK</name>
<dbReference type="InterPro" id="IPR030923">
    <property type="entry name" value="LptG"/>
</dbReference>
<feature type="transmembrane region" description="Helical" evidence="6">
    <location>
        <begin position="106"/>
        <end position="126"/>
    </location>
</feature>
<keyword evidence="3 6" id="KW-0812">Transmembrane</keyword>
<reference evidence="7" key="1">
    <citation type="submission" date="2022-09" db="EMBL/GenBank/DDBJ databases">
        <title>Intensive care unit water sources are persistently colonized with multi-drug resistant bacteria and are the site of extensive horizontal gene transfer of antibiotic resistance genes.</title>
        <authorList>
            <person name="Diorio-Toth L."/>
        </authorList>
    </citation>
    <scope>NUCLEOTIDE SEQUENCE</scope>
    <source>
        <strain evidence="7">GD04130</strain>
    </source>
</reference>
<proteinExistence type="predicted"/>
<feature type="transmembrane region" description="Helical" evidence="6">
    <location>
        <begin position="350"/>
        <end position="373"/>
    </location>
</feature>
<keyword evidence="2" id="KW-1003">Cell membrane</keyword>
<evidence type="ECO:0000256" key="6">
    <source>
        <dbReference type="SAM" id="Phobius"/>
    </source>
</evidence>
<dbReference type="PANTHER" id="PTHR33529">
    <property type="entry name" value="SLR0882 PROTEIN-RELATED"/>
    <property type="match status" value="1"/>
</dbReference>
<dbReference type="GO" id="GO:0043190">
    <property type="term" value="C:ATP-binding cassette (ABC) transporter complex"/>
    <property type="evidence" value="ECO:0007669"/>
    <property type="project" value="InterPro"/>
</dbReference>
<feature type="transmembrane region" description="Helical" evidence="6">
    <location>
        <begin position="317"/>
        <end position="338"/>
    </location>
</feature>
<keyword evidence="5 6" id="KW-0472">Membrane</keyword>
<accession>A0AA42HS42</accession>
<dbReference type="NCBIfam" id="TIGR04408">
    <property type="entry name" value="LptG_lptG"/>
    <property type="match status" value="1"/>
</dbReference>
<organism evidence="7 8">
    <name type="scientific">Comamonas aquatica</name>
    <dbReference type="NCBI Taxonomy" id="225991"/>
    <lineage>
        <taxon>Bacteria</taxon>
        <taxon>Pseudomonadati</taxon>
        <taxon>Pseudomonadota</taxon>
        <taxon>Betaproteobacteria</taxon>
        <taxon>Burkholderiales</taxon>
        <taxon>Comamonadaceae</taxon>
        <taxon>Comamonas</taxon>
    </lineage>
</organism>
<dbReference type="Pfam" id="PF03739">
    <property type="entry name" value="LptF_LptG"/>
    <property type="match status" value="1"/>
</dbReference>
<evidence type="ECO:0000256" key="3">
    <source>
        <dbReference type="ARBA" id="ARBA00022692"/>
    </source>
</evidence>
<keyword evidence="4 6" id="KW-1133">Transmembrane helix</keyword>
<feature type="transmembrane region" description="Helical" evidence="6">
    <location>
        <begin position="12"/>
        <end position="30"/>
    </location>
</feature>
<comment type="caution">
    <text evidence="7">The sequence shown here is derived from an EMBL/GenBank/DDBJ whole genome shotgun (WGS) entry which is preliminary data.</text>
</comment>
<dbReference type="Proteomes" id="UP001158297">
    <property type="component" value="Unassembled WGS sequence"/>
</dbReference>
<feature type="transmembrane region" description="Helical" evidence="6">
    <location>
        <begin position="291"/>
        <end position="310"/>
    </location>
</feature>
<feature type="transmembrane region" description="Helical" evidence="6">
    <location>
        <begin position="68"/>
        <end position="85"/>
    </location>
</feature>
<evidence type="ECO:0000313" key="7">
    <source>
        <dbReference type="EMBL" id="MDH0363564.1"/>
    </source>
</evidence>
<evidence type="ECO:0000256" key="1">
    <source>
        <dbReference type="ARBA" id="ARBA00004651"/>
    </source>
</evidence>
<dbReference type="InterPro" id="IPR005495">
    <property type="entry name" value="LptG/LptF_permease"/>
</dbReference>
<dbReference type="EMBL" id="JAODZU010000011">
    <property type="protein sequence ID" value="MDH0363564.1"/>
    <property type="molecule type" value="Genomic_DNA"/>
</dbReference>
<dbReference type="GO" id="GO:0015920">
    <property type="term" value="P:lipopolysaccharide transport"/>
    <property type="evidence" value="ECO:0007669"/>
    <property type="project" value="TreeGrafter"/>
</dbReference>
<dbReference type="GO" id="GO:0055085">
    <property type="term" value="P:transmembrane transport"/>
    <property type="evidence" value="ECO:0007669"/>
    <property type="project" value="InterPro"/>
</dbReference>
<dbReference type="PANTHER" id="PTHR33529:SF2">
    <property type="entry name" value="LIPOPOLYSACCHARIDE EXPORT SYSTEM PERMEASE PROTEIN LPTG"/>
    <property type="match status" value="1"/>
</dbReference>
<comment type="subcellular location">
    <subcellularLocation>
        <location evidence="1">Cell membrane</location>
        <topology evidence="1">Multi-pass membrane protein</topology>
    </subcellularLocation>
</comment>
<gene>
    <name evidence="7" type="primary">lptG</name>
    <name evidence="7" type="ORF">N7330_10945</name>
</gene>